<keyword evidence="2" id="KW-0479">Metal-binding</keyword>
<protein>
    <submittedName>
        <fullName evidence="6">GFA family protein</fullName>
    </submittedName>
</protein>
<evidence type="ECO:0000259" key="5">
    <source>
        <dbReference type="PROSITE" id="PS51891"/>
    </source>
</evidence>
<evidence type="ECO:0000313" key="7">
    <source>
        <dbReference type="Proteomes" id="UP000449846"/>
    </source>
</evidence>
<gene>
    <name evidence="6" type="ORF">GL300_08260</name>
</gene>
<proteinExistence type="inferred from homology"/>
<dbReference type="Proteomes" id="UP000449846">
    <property type="component" value="Unassembled WGS sequence"/>
</dbReference>
<dbReference type="SUPFAM" id="SSF51316">
    <property type="entry name" value="Mss4-like"/>
    <property type="match status" value="1"/>
</dbReference>
<accession>A0A844HHA4</accession>
<evidence type="ECO:0000256" key="3">
    <source>
        <dbReference type="ARBA" id="ARBA00022833"/>
    </source>
</evidence>
<evidence type="ECO:0000256" key="2">
    <source>
        <dbReference type="ARBA" id="ARBA00022723"/>
    </source>
</evidence>
<sequence>MKAQGRCLCEAVAFSARSRAYTAHECHCTHCRNWSGHVWAYVCVRWDKLTFTRDDGLVWYAHTLKARRGFCGHCGSTLFWRRNGSAKVDVSAGAFDMPTGLRLGAPSFPENHGDYYGL</sequence>
<dbReference type="OrthoDB" id="9807246at2"/>
<dbReference type="PANTHER" id="PTHR33337">
    <property type="entry name" value="GFA DOMAIN-CONTAINING PROTEIN"/>
    <property type="match status" value="1"/>
</dbReference>
<dbReference type="Pfam" id="PF04828">
    <property type="entry name" value="GFA"/>
    <property type="match status" value="1"/>
</dbReference>
<keyword evidence="7" id="KW-1185">Reference proteome</keyword>
<comment type="caution">
    <text evidence="6">The sequence shown here is derived from an EMBL/GenBank/DDBJ whole genome shotgun (WGS) entry which is preliminary data.</text>
</comment>
<dbReference type="RefSeq" id="WP_155039116.1">
    <property type="nucleotide sequence ID" value="NZ_JBHGCD010000002.1"/>
</dbReference>
<comment type="similarity">
    <text evidence="1">Belongs to the Gfa family.</text>
</comment>
<dbReference type="InterPro" id="IPR011057">
    <property type="entry name" value="Mss4-like_sf"/>
</dbReference>
<dbReference type="GO" id="GO:0046872">
    <property type="term" value="F:metal ion binding"/>
    <property type="evidence" value="ECO:0007669"/>
    <property type="project" value="UniProtKB-KW"/>
</dbReference>
<dbReference type="PANTHER" id="PTHR33337:SF40">
    <property type="entry name" value="CENP-V_GFA DOMAIN-CONTAINING PROTEIN-RELATED"/>
    <property type="match status" value="1"/>
</dbReference>
<dbReference type="InterPro" id="IPR006913">
    <property type="entry name" value="CENP-V/GFA"/>
</dbReference>
<keyword evidence="3" id="KW-0862">Zinc</keyword>
<evidence type="ECO:0000256" key="4">
    <source>
        <dbReference type="ARBA" id="ARBA00023239"/>
    </source>
</evidence>
<evidence type="ECO:0000313" key="6">
    <source>
        <dbReference type="EMBL" id="MTH59206.1"/>
    </source>
</evidence>
<dbReference type="Gene3D" id="3.90.1590.10">
    <property type="entry name" value="glutathione-dependent formaldehyde- activating enzyme (gfa)"/>
    <property type="match status" value="1"/>
</dbReference>
<keyword evidence="4" id="KW-0456">Lyase</keyword>
<dbReference type="GO" id="GO:0016846">
    <property type="term" value="F:carbon-sulfur lyase activity"/>
    <property type="evidence" value="ECO:0007669"/>
    <property type="project" value="InterPro"/>
</dbReference>
<name>A0A844HHA4_9RHOB</name>
<dbReference type="PROSITE" id="PS51891">
    <property type="entry name" value="CENP_V_GFA"/>
    <property type="match status" value="1"/>
</dbReference>
<dbReference type="AlphaFoldDB" id="A0A844HHA4"/>
<organism evidence="6 7">
    <name type="scientific">Paracoccus litorisediminis</name>
    <dbReference type="NCBI Taxonomy" id="2006130"/>
    <lineage>
        <taxon>Bacteria</taxon>
        <taxon>Pseudomonadati</taxon>
        <taxon>Pseudomonadota</taxon>
        <taxon>Alphaproteobacteria</taxon>
        <taxon>Rhodobacterales</taxon>
        <taxon>Paracoccaceae</taxon>
        <taxon>Paracoccus</taxon>
    </lineage>
</organism>
<evidence type="ECO:0000256" key="1">
    <source>
        <dbReference type="ARBA" id="ARBA00005495"/>
    </source>
</evidence>
<dbReference type="EMBL" id="WMIG01000002">
    <property type="protein sequence ID" value="MTH59206.1"/>
    <property type="molecule type" value="Genomic_DNA"/>
</dbReference>
<reference evidence="6 7" key="1">
    <citation type="submission" date="2019-11" db="EMBL/GenBank/DDBJ databases">
        <authorList>
            <person name="Dong K."/>
        </authorList>
    </citation>
    <scope>NUCLEOTIDE SEQUENCE [LARGE SCALE GENOMIC DNA]</scope>
    <source>
        <strain evidence="6 7">NBRC 112902</strain>
    </source>
</reference>
<feature type="domain" description="CENP-V/GFA" evidence="5">
    <location>
        <begin position="3"/>
        <end position="117"/>
    </location>
</feature>